<feature type="compositionally biased region" description="Basic and acidic residues" evidence="2">
    <location>
        <begin position="9"/>
        <end position="23"/>
    </location>
</feature>
<feature type="compositionally biased region" description="Basic and acidic residues" evidence="2">
    <location>
        <begin position="133"/>
        <end position="144"/>
    </location>
</feature>
<organism evidence="3 4">
    <name type="scientific">Gimesia aquarii</name>
    <dbReference type="NCBI Taxonomy" id="2527964"/>
    <lineage>
        <taxon>Bacteria</taxon>
        <taxon>Pseudomonadati</taxon>
        <taxon>Planctomycetota</taxon>
        <taxon>Planctomycetia</taxon>
        <taxon>Planctomycetales</taxon>
        <taxon>Planctomycetaceae</taxon>
        <taxon>Gimesia</taxon>
    </lineage>
</organism>
<dbReference type="EMBL" id="CP037920">
    <property type="protein sequence ID" value="QDT95546.1"/>
    <property type="molecule type" value="Genomic_DNA"/>
</dbReference>
<dbReference type="AlphaFoldDB" id="A0A517VR99"/>
<dbReference type="KEGG" id="gaw:V144x_09910"/>
<gene>
    <name evidence="3" type="ORF">V144x_09910</name>
</gene>
<accession>A0A517VR99</accession>
<evidence type="ECO:0000313" key="4">
    <source>
        <dbReference type="Proteomes" id="UP000318704"/>
    </source>
</evidence>
<dbReference type="Proteomes" id="UP000318704">
    <property type="component" value="Chromosome"/>
</dbReference>
<evidence type="ECO:0000256" key="2">
    <source>
        <dbReference type="SAM" id="MobiDB-lite"/>
    </source>
</evidence>
<evidence type="ECO:0000256" key="1">
    <source>
        <dbReference type="SAM" id="Coils"/>
    </source>
</evidence>
<feature type="region of interest" description="Disordered" evidence="2">
    <location>
        <begin position="1"/>
        <end position="69"/>
    </location>
</feature>
<protein>
    <submittedName>
        <fullName evidence="3">Uncharacterized protein</fullName>
    </submittedName>
</protein>
<dbReference type="RefSeq" id="WP_144982170.1">
    <property type="nucleotide sequence ID" value="NZ_CP037920.1"/>
</dbReference>
<evidence type="ECO:0000313" key="3">
    <source>
        <dbReference type="EMBL" id="QDT95546.1"/>
    </source>
</evidence>
<keyword evidence="1" id="KW-0175">Coiled coil</keyword>
<proteinExistence type="predicted"/>
<feature type="compositionally biased region" description="Basic and acidic residues" evidence="2">
    <location>
        <begin position="50"/>
        <end position="67"/>
    </location>
</feature>
<feature type="region of interest" description="Disordered" evidence="2">
    <location>
        <begin position="127"/>
        <end position="153"/>
    </location>
</feature>
<sequence>MAKNTPDTSKAEAENTSKNETLVEKTPLGLSEQQMKKSNPEAVQKIQSEAAEKAKSEAKAESDKALSEMESAFPDDLEFAIQAHKEGLSVEQAKAKRYDDVVKENQTLKEENATLKKDDEELKVNFAPANEPNDSKTNESKSESEIDNDAASVWNNMSVDEKAEFGNIKTSFFTYYKKHPEEFSQKK</sequence>
<name>A0A517VR99_9PLAN</name>
<reference evidence="3 4" key="1">
    <citation type="submission" date="2019-03" db="EMBL/GenBank/DDBJ databases">
        <title>Deep-cultivation of Planctomycetes and their phenomic and genomic characterization uncovers novel biology.</title>
        <authorList>
            <person name="Wiegand S."/>
            <person name="Jogler M."/>
            <person name="Boedeker C."/>
            <person name="Pinto D."/>
            <person name="Vollmers J."/>
            <person name="Rivas-Marin E."/>
            <person name="Kohn T."/>
            <person name="Peeters S.H."/>
            <person name="Heuer A."/>
            <person name="Rast P."/>
            <person name="Oberbeckmann S."/>
            <person name="Bunk B."/>
            <person name="Jeske O."/>
            <person name="Meyerdierks A."/>
            <person name="Storesund J.E."/>
            <person name="Kallscheuer N."/>
            <person name="Luecker S."/>
            <person name="Lage O.M."/>
            <person name="Pohl T."/>
            <person name="Merkel B.J."/>
            <person name="Hornburger P."/>
            <person name="Mueller R.-W."/>
            <person name="Bruemmer F."/>
            <person name="Labrenz M."/>
            <person name="Spormann A.M."/>
            <person name="Op den Camp H."/>
            <person name="Overmann J."/>
            <person name="Amann R."/>
            <person name="Jetten M.S.M."/>
            <person name="Mascher T."/>
            <person name="Medema M.H."/>
            <person name="Devos D.P."/>
            <person name="Kaster A.-K."/>
            <person name="Ovreas L."/>
            <person name="Rohde M."/>
            <person name="Galperin M.Y."/>
            <person name="Jogler C."/>
        </authorList>
    </citation>
    <scope>NUCLEOTIDE SEQUENCE [LARGE SCALE GENOMIC DNA]</scope>
    <source>
        <strain evidence="3 4">V144</strain>
    </source>
</reference>
<feature type="coiled-coil region" evidence="1">
    <location>
        <begin position="98"/>
        <end position="125"/>
    </location>
</feature>